<dbReference type="InterPro" id="IPR027785">
    <property type="entry name" value="UvrD-like_helicase_C"/>
</dbReference>
<evidence type="ECO:0000256" key="3">
    <source>
        <dbReference type="ARBA" id="ARBA00022806"/>
    </source>
</evidence>
<dbReference type="SUPFAM" id="SSF52540">
    <property type="entry name" value="P-loop containing nucleoside triphosphate hydrolases"/>
    <property type="match status" value="1"/>
</dbReference>
<dbReference type="GO" id="GO:0043138">
    <property type="term" value="F:3'-5' DNA helicase activity"/>
    <property type="evidence" value="ECO:0007669"/>
    <property type="project" value="TreeGrafter"/>
</dbReference>
<dbReference type="InterPro" id="IPR000212">
    <property type="entry name" value="DNA_helicase_UvrD/REP"/>
</dbReference>
<proteinExistence type="predicted"/>
<dbReference type="GO" id="GO:0016787">
    <property type="term" value="F:hydrolase activity"/>
    <property type="evidence" value="ECO:0007669"/>
    <property type="project" value="UniProtKB-UniRule"/>
</dbReference>
<organism evidence="7 8">
    <name type="scientific">Lentibacillus cibarius</name>
    <dbReference type="NCBI Taxonomy" id="2583219"/>
    <lineage>
        <taxon>Bacteria</taxon>
        <taxon>Bacillati</taxon>
        <taxon>Bacillota</taxon>
        <taxon>Bacilli</taxon>
        <taxon>Bacillales</taxon>
        <taxon>Bacillaceae</taxon>
        <taxon>Lentibacillus</taxon>
    </lineage>
</organism>
<dbReference type="InterPro" id="IPR048228">
    <property type="entry name" value="HelD_bacillota"/>
</dbReference>
<accession>A0A549YIU4</accession>
<dbReference type="Pfam" id="PF13538">
    <property type="entry name" value="UvrD_C_2"/>
    <property type="match status" value="1"/>
</dbReference>
<dbReference type="NCBIfam" id="NF041464">
    <property type="entry name" value="HelD_BACSU"/>
    <property type="match status" value="1"/>
</dbReference>
<evidence type="ECO:0000256" key="5">
    <source>
        <dbReference type="PROSITE-ProRule" id="PRU00560"/>
    </source>
</evidence>
<dbReference type="RefSeq" id="WP_142790853.1">
    <property type="nucleotide sequence ID" value="NZ_VJMZ01000001.1"/>
</dbReference>
<feature type="binding site" evidence="5">
    <location>
        <begin position="233"/>
        <end position="240"/>
    </location>
    <ligand>
        <name>ATP</name>
        <dbReference type="ChEBI" id="CHEBI:30616"/>
    </ligand>
</feature>
<evidence type="ECO:0000256" key="1">
    <source>
        <dbReference type="ARBA" id="ARBA00022741"/>
    </source>
</evidence>
<dbReference type="GO" id="GO:0005524">
    <property type="term" value="F:ATP binding"/>
    <property type="evidence" value="ECO:0007669"/>
    <property type="project" value="UniProtKB-UniRule"/>
</dbReference>
<evidence type="ECO:0000313" key="7">
    <source>
        <dbReference type="EMBL" id="TRM11774.1"/>
    </source>
</evidence>
<gene>
    <name evidence="7" type="ORF">FH966_08830</name>
</gene>
<dbReference type="InterPro" id="IPR014016">
    <property type="entry name" value="UvrD-like_ATP-bd"/>
</dbReference>
<dbReference type="GO" id="GO:0003677">
    <property type="term" value="F:DNA binding"/>
    <property type="evidence" value="ECO:0007669"/>
    <property type="project" value="InterPro"/>
</dbReference>
<dbReference type="GO" id="GO:0005829">
    <property type="term" value="C:cytosol"/>
    <property type="evidence" value="ECO:0007669"/>
    <property type="project" value="TreeGrafter"/>
</dbReference>
<keyword evidence="8" id="KW-1185">Reference proteome</keyword>
<evidence type="ECO:0000259" key="6">
    <source>
        <dbReference type="PROSITE" id="PS51198"/>
    </source>
</evidence>
<reference evidence="7 8" key="1">
    <citation type="submission" date="2019-07" db="EMBL/GenBank/DDBJ databases">
        <title>Genomic analysis of Lentibacillus sp. NKC851-2.</title>
        <authorList>
            <person name="Oh Y.J."/>
        </authorList>
    </citation>
    <scope>NUCLEOTIDE SEQUENCE [LARGE SCALE GENOMIC DNA]</scope>
    <source>
        <strain evidence="7 8">NKC851-2</strain>
    </source>
</reference>
<feature type="domain" description="UvrD-like helicase ATP-binding" evidence="6">
    <location>
        <begin position="212"/>
        <end position="605"/>
    </location>
</feature>
<sequence length="769" mass="88518">MTSNNSTYDEEQQRVNHVIKTIDEKAEKIIDRSTSIKESVIELRKNFWEDVTVNIDEPDDVIETQASIKQQAELLTQKEQSHGKLDDELKTLKRLRESPYFGRIDFREDTEQAPEPIYIGIASLMDGNDQDFLIYDWRAPISSLYYDYSPGEAQYETMEETINGEITLKRQFIIRQGLIKGMFDTGVTIGDRLLQEVLGNNASTKMKSIVATIQKEQNRIIRNKGNQYLVVQGAAGSGKTSAALQRIAYLMYAHRDILGPDNIVLLSPNPLFSSYIANVLPELGETNVRQTTFLDYLENQIRHPFTIESPFEQMEYVMTEKQDNAIRMQNIDCKSDLTFMRLIDAFIDHLNKQDIQFRNITFRGEVLISKEQIRDYFYSLDETITIPNKLELVAKWLLQEIREKQRNELDKDWVLEKTELLDKEDYQDAFHQSQEQAKHETNETVHEESILRKEVVKRVFAPIKKKIKAHQFVHAAATYQQLFTNWTPDDPPVNWEAIRTYTAGHLAENFLPWEDAAAYLYFQYRLLGTPLDRSVRYLVVDEAQDYAAFQFALIKHIFPNARMTLLGDINQAIYSYMADENPLVSTGPGEASYEKITLTKSYRSTRQIAEFTIPFAPGSERIEPFNREGNKPLLILENKEHLAETLATETNRLYENGSETIGIICKTQEESNQVANLLKDKIAFTQIDESTGNFSKGLLILPVYLAKGIEMDAVIIPDASTDSYNDETDRTLFYTACTRAMHELVMVSAGDPAPFISEAPQETYREEQR</sequence>
<evidence type="ECO:0000256" key="4">
    <source>
        <dbReference type="ARBA" id="ARBA00022840"/>
    </source>
</evidence>
<dbReference type="Gene3D" id="3.40.50.300">
    <property type="entry name" value="P-loop containing nucleotide triphosphate hydrolases"/>
    <property type="match status" value="3"/>
</dbReference>
<dbReference type="PANTHER" id="PTHR11070:SF17">
    <property type="entry name" value="DNA HELICASE IV"/>
    <property type="match status" value="1"/>
</dbReference>
<comment type="caution">
    <text evidence="7">The sequence shown here is derived from an EMBL/GenBank/DDBJ whole genome shotgun (WGS) entry which is preliminary data.</text>
</comment>
<dbReference type="GO" id="GO:0000725">
    <property type="term" value="P:recombinational repair"/>
    <property type="evidence" value="ECO:0007669"/>
    <property type="project" value="TreeGrafter"/>
</dbReference>
<evidence type="ECO:0000313" key="8">
    <source>
        <dbReference type="Proteomes" id="UP000319280"/>
    </source>
</evidence>
<name>A0A549YIU4_9BACI</name>
<evidence type="ECO:0000256" key="2">
    <source>
        <dbReference type="ARBA" id="ARBA00022801"/>
    </source>
</evidence>
<dbReference type="PROSITE" id="PS51198">
    <property type="entry name" value="UVRD_HELICASE_ATP_BIND"/>
    <property type="match status" value="1"/>
</dbReference>
<keyword evidence="2 5" id="KW-0378">Hydrolase</keyword>
<protein>
    <submittedName>
        <fullName evidence="7">AAA family ATPase</fullName>
    </submittedName>
</protein>
<dbReference type="Pfam" id="PF00580">
    <property type="entry name" value="UvrD-helicase"/>
    <property type="match status" value="1"/>
</dbReference>
<dbReference type="PANTHER" id="PTHR11070">
    <property type="entry name" value="UVRD / RECB / PCRA DNA HELICASE FAMILY MEMBER"/>
    <property type="match status" value="1"/>
</dbReference>
<keyword evidence="4 5" id="KW-0067">ATP-binding</keyword>
<dbReference type="InterPro" id="IPR027417">
    <property type="entry name" value="P-loop_NTPase"/>
</dbReference>
<keyword evidence="1 5" id="KW-0547">Nucleotide-binding</keyword>
<dbReference type="Proteomes" id="UP000319280">
    <property type="component" value="Unassembled WGS sequence"/>
</dbReference>
<dbReference type="AlphaFoldDB" id="A0A549YIU4"/>
<dbReference type="EMBL" id="VJMZ01000001">
    <property type="protein sequence ID" value="TRM11774.1"/>
    <property type="molecule type" value="Genomic_DNA"/>
</dbReference>
<keyword evidence="3 5" id="KW-0347">Helicase</keyword>